<proteinExistence type="predicted"/>
<dbReference type="InterPro" id="IPR035940">
    <property type="entry name" value="CAP_sf"/>
</dbReference>
<feature type="chain" id="PRO_5024343298" evidence="1">
    <location>
        <begin position="17"/>
        <end position="224"/>
    </location>
</feature>
<dbReference type="PANTHER" id="PTHR10334">
    <property type="entry name" value="CYSTEINE-RICH SECRETORY PROTEIN-RELATED"/>
    <property type="match status" value="1"/>
</dbReference>
<feature type="domain" description="SCP" evidence="2">
    <location>
        <begin position="21"/>
        <end position="166"/>
    </location>
</feature>
<dbReference type="SMART" id="SM00198">
    <property type="entry name" value="SCP"/>
    <property type="match status" value="1"/>
</dbReference>
<evidence type="ECO:0000313" key="3">
    <source>
        <dbReference type="WBParaSite" id="MCU_010595-RA"/>
    </source>
</evidence>
<protein>
    <submittedName>
        <fullName evidence="3">SCP domain-containing protein</fullName>
    </submittedName>
</protein>
<dbReference type="WBParaSite" id="MCU_010595-RA">
    <property type="protein sequence ID" value="MCU_010595-RA"/>
    <property type="gene ID" value="MCU_010595"/>
</dbReference>
<feature type="signal peptide" evidence="1">
    <location>
        <begin position="1"/>
        <end position="16"/>
    </location>
</feature>
<name>A0A5K3FU35_MESCO</name>
<dbReference type="AlphaFoldDB" id="A0A5K3FU35"/>
<dbReference type="Pfam" id="PF00188">
    <property type="entry name" value="CAP"/>
    <property type="match status" value="1"/>
</dbReference>
<dbReference type="Gene3D" id="3.40.33.10">
    <property type="entry name" value="CAP"/>
    <property type="match status" value="1"/>
</dbReference>
<sequence>MRKLFSLLAMIWLSTAQPPTNEERKTINDYHLELRENVSPTATNMLLMNYSVELEESVRKWISRCELEEPNASAGAEFENTGMTIHGYSPNKPDYKMELSFYATGARYYNIDNNTCSQNCDDYKRMVWSNSTEVGCSIQQCNNTRKSGSDYFIMACLYRPGKNEPIERPYEKGDSCTKCPSGFTCYRNQCKNVSIPVTTTSASTLSYTMASAIEVLLFVLFSIC</sequence>
<dbReference type="InterPro" id="IPR014044">
    <property type="entry name" value="CAP_dom"/>
</dbReference>
<evidence type="ECO:0000256" key="1">
    <source>
        <dbReference type="SAM" id="SignalP"/>
    </source>
</evidence>
<evidence type="ECO:0000259" key="2">
    <source>
        <dbReference type="SMART" id="SM00198"/>
    </source>
</evidence>
<reference evidence="3" key="1">
    <citation type="submission" date="2019-11" db="UniProtKB">
        <authorList>
            <consortium name="WormBaseParasite"/>
        </authorList>
    </citation>
    <scope>IDENTIFICATION</scope>
</reference>
<accession>A0A5K3FU35</accession>
<keyword evidence="1" id="KW-0732">Signal</keyword>
<dbReference type="InterPro" id="IPR001283">
    <property type="entry name" value="CRISP-related"/>
</dbReference>
<dbReference type="SUPFAM" id="SSF55797">
    <property type="entry name" value="PR-1-like"/>
    <property type="match status" value="1"/>
</dbReference>
<organism evidence="3">
    <name type="scientific">Mesocestoides corti</name>
    <name type="common">Flatworm</name>
    <dbReference type="NCBI Taxonomy" id="53468"/>
    <lineage>
        <taxon>Eukaryota</taxon>
        <taxon>Metazoa</taxon>
        <taxon>Spiralia</taxon>
        <taxon>Lophotrochozoa</taxon>
        <taxon>Platyhelminthes</taxon>
        <taxon>Cestoda</taxon>
        <taxon>Eucestoda</taxon>
        <taxon>Cyclophyllidea</taxon>
        <taxon>Mesocestoididae</taxon>
        <taxon>Mesocestoides</taxon>
    </lineage>
</organism>